<dbReference type="AlphaFoldDB" id="A0A0X3TVA9"/>
<proteinExistence type="predicted"/>
<comment type="caution">
    <text evidence="1">The sequence shown here is derived from an EMBL/GenBank/DDBJ whole genome shotgun (WGS) entry which is preliminary data.</text>
</comment>
<organism evidence="1 2">
    <name type="scientific">Ruegeria profundi</name>
    <dbReference type="NCBI Taxonomy" id="1685378"/>
    <lineage>
        <taxon>Bacteria</taxon>
        <taxon>Pseudomonadati</taxon>
        <taxon>Pseudomonadota</taxon>
        <taxon>Alphaproteobacteria</taxon>
        <taxon>Rhodobacterales</taxon>
        <taxon>Roseobacteraceae</taxon>
        <taxon>Ruegeria</taxon>
    </lineage>
</organism>
<keyword evidence="2" id="KW-1185">Reference proteome</keyword>
<accession>A0A0X3TVA9</accession>
<dbReference type="Proteomes" id="UP000053690">
    <property type="component" value="Unassembled WGS sequence"/>
</dbReference>
<dbReference type="RefSeq" id="WP_068340029.1">
    <property type="nucleotide sequence ID" value="NZ_LQBP01000011.1"/>
</dbReference>
<dbReference type="OrthoDB" id="7605229at2"/>
<gene>
    <name evidence="1" type="ORF">AVO44_17805</name>
</gene>
<sequence length="150" mass="16922">MSAPNCSKTFLVDPARLSSGRWCHERDRQIGEGDIAASYSADKIALEGRVRSPFKWQKVLWVSVGSAWPHDKQGVQAYRLLPTRFFDGTPISYHENTMLGDEARTRPEGFYHGMSVHYGKQPHVLVGPKAIFLPSKEAEEPKQIDLLDLL</sequence>
<evidence type="ECO:0000313" key="2">
    <source>
        <dbReference type="Proteomes" id="UP000053690"/>
    </source>
</evidence>
<evidence type="ECO:0000313" key="1">
    <source>
        <dbReference type="EMBL" id="KUJ77240.1"/>
    </source>
</evidence>
<reference evidence="2" key="1">
    <citation type="submission" date="2015-12" db="EMBL/GenBank/DDBJ databases">
        <authorList>
            <person name="Zhang G."/>
            <person name="Stingl U."/>
        </authorList>
    </citation>
    <scope>NUCLEOTIDE SEQUENCE [LARGE SCALE GENOMIC DNA]</scope>
    <source>
        <strain evidence="2">ZGT108</strain>
    </source>
</reference>
<dbReference type="EMBL" id="LQBP01000011">
    <property type="protein sequence ID" value="KUJ77240.1"/>
    <property type="molecule type" value="Genomic_DNA"/>
</dbReference>
<name>A0A0X3TVA9_9RHOB</name>
<protein>
    <submittedName>
        <fullName evidence="1">Uncharacterized protein</fullName>
    </submittedName>
</protein>